<feature type="compositionally biased region" description="Basic and acidic residues" evidence="2">
    <location>
        <begin position="39"/>
        <end position="51"/>
    </location>
</feature>
<feature type="compositionally biased region" description="Acidic residues" evidence="2">
    <location>
        <begin position="28"/>
        <end position="38"/>
    </location>
</feature>
<proteinExistence type="predicted"/>
<evidence type="ECO:0000256" key="2">
    <source>
        <dbReference type="SAM" id="MobiDB-lite"/>
    </source>
</evidence>
<dbReference type="InterPro" id="IPR002110">
    <property type="entry name" value="Ankyrin_rpt"/>
</dbReference>
<comment type="caution">
    <text evidence="4">The sequence shown here is derived from an EMBL/GenBank/DDBJ whole genome shotgun (WGS) entry which is preliminary data.</text>
</comment>
<feature type="repeat" description="ANK" evidence="1">
    <location>
        <begin position="352"/>
        <end position="384"/>
    </location>
</feature>
<feature type="repeat" description="ANK" evidence="1">
    <location>
        <begin position="250"/>
        <end position="282"/>
    </location>
</feature>
<dbReference type="Pfam" id="PF00023">
    <property type="entry name" value="Ank"/>
    <property type="match status" value="1"/>
</dbReference>
<reference evidence="4 5" key="1">
    <citation type="submission" date="2024-07" db="EMBL/GenBank/DDBJ databases">
        <title>Section-level genome sequencing and comparative genomics of Aspergillus sections Usti and Cavernicolus.</title>
        <authorList>
            <consortium name="Lawrence Berkeley National Laboratory"/>
            <person name="Nybo J.L."/>
            <person name="Vesth T.C."/>
            <person name="Theobald S."/>
            <person name="Frisvad J.C."/>
            <person name="Larsen T.O."/>
            <person name="Kjaerboelling I."/>
            <person name="Rothschild-Mancinelli K."/>
            <person name="Lyhne E.K."/>
            <person name="Kogle M.E."/>
            <person name="Barry K."/>
            <person name="Clum A."/>
            <person name="Na H."/>
            <person name="Ledsgaard L."/>
            <person name="Lin J."/>
            <person name="Lipzen A."/>
            <person name="Kuo A."/>
            <person name="Riley R."/>
            <person name="Mondo S."/>
            <person name="Labutti K."/>
            <person name="Haridas S."/>
            <person name="Pangalinan J."/>
            <person name="Salamov A.A."/>
            <person name="Simmons B.A."/>
            <person name="Magnuson J.K."/>
            <person name="Chen J."/>
            <person name="Drula E."/>
            <person name="Henrissat B."/>
            <person name="Wiebenga A."/>
            <person name="Lubbers R.J."/>
            <person name="Gomes A.C."/>
            <person name="Makela M.R."/>
            <person name="Stajich J."/>
            <person name="Grigoriev I.V."/>
            <person name="Mortensen U.H."/>
            <person name="De Vries R.P."/>
            <person name="Baker S.E."/>
            <person name="Andersen M.R."/>
        </authorList>
    </citation>
    <scope>NUCLEOTIDE SEQUENCE [LARGE SCALE GENOMIC DNA]</scope>
    <source>
        <strain evidence="4 5">CBS 588.65</strain>
    </source>
</reference>
<protein>
    <submittedName>
        <fullName evidence="4">Ankyrin repeat-containing domain protein</fullName>
    </submittedName>
</protein>
<dbReference type="InterPro" id="IPR052391">
    <property type="entry name" value="E3_Ligase-Neurotoxin"/>
</dbReference>
<keyword evidence="3" id="KW-0732">Signal</keyword>
<accession>A0ABR4HA14</accession>
<dbReference type="SMART" id="SM00248">
    <property type="entry name" value="ANK"/>
    <property type="match status" value="10"/>
</dbReference>
<dbReference type="PANTHER" id="PTHR24133">
    <property type="entry name" value="ANKYRIN DOMAIN-CONTAINING"/>
    <property type="match status" value="1"/>
</dbReference>
<evidence type="ECO:0000313" key="5">
    <source>
        <dbReference type="Proteomes" id="UP001610334"/>
    </source>
</evidence>
<dbReference type="Proteomes" id="UP001610334">
    <property type="component" value="Unassembled WGS sequence"/>
</dbReference>
<dbReference type="InterPro" id="IPR036770">
    <property type="entry name" value="Ankyrin_rpt-contain_sf"/>
</dbReference>
<sequence>MALHTLPAEILLEIWAILARVPEQEERNAEEEEEEEYFECERRGQRQESECSEEEKQATANLNALTQTCRSLYNLFNSALYAHAAQHKATATCLGEWTGRTGQMQTLARFIAAGGRDALLARETTPLFAAAKHGQTGLLRLLLDDLAVDVEMVQRSGRQMTALELAAESGSIPVAELLLAAGASIHTSVLCEAIGAGHEGMVRFLLDNGADPNETTILYVPLVLAASMGFDGILGLLLERGADTLYVQPWGDTPLGGASSKGHYACVKRLLDAGVPLEVEDQRPRTPLISALEHGHNDVALLLAQRGAELNPVYSDRCYTPLIWAVRNGHVELVEFLLETGADVHAGTQHARPGAPIIVAALHGQAGIVKLLLAHGADPAACNSRGYTALAIAAQRGWLDVVLALLEDVTPPGIAHSVEPGEEDNVSTSGLRIDSQRRGRDIIDKPDLAGRTALFHATANGHDAIVAALLSRGSKAVDLESSAGQSPRSIMEQWFTDPKLAIDRPATSAIREMFDDPTHAANYKSPKGQEQEDTTTLRHRTMAELITCTTELDLWLHLGFETMCYNCQTPLSEYSEIFACGNRCKDTNLRVCVECMASRGKVFKDWWEPAGHKLMQTLPFLHPPPRQPRWMSLREKMGDKKCDL</sequence>
<dbReference type="Gene3D" id="1.25.40.20">
    <property type="entry name" value="Ankyrin repeat-containing domain"/>
    <property type="match status" value="3"/>
</dbReference>
<dbReference type="PANTHER" id="PTHR24133:SF40">
    <property type="entry name" value="ANKYRIN REPEAT DOMAIN 44"/>
    <property type="match status" value="1"/>
</dbReference>
<feature type="chain" id="PRO_5046461311" evidence="3">
    <location>
        <begin position="20"/>
        <end position="644"/>
    </location>
</feature>
<dbReference type="SUPFAM" id="SSF48403">
    <property type="entry name" value="Ankyrin repeat"/>
    <property type="match status" value="1"/>
</dbReference>
<keyword evidence="5" id="KW-1185">Reference proteome</keyword>
<feature type="repeat" description="ANK" evidence="1">
    <location>
        <begin position="283"/>
        <end position="315"/>
    </location>
</feature>
<name>A0ABR4HA14_9EURO</name>
<evidence type="ECO:0000313" key="4">
    <source>
        <dbReference type="EMBL" id="KAL2812290.1"/>
    </source>
</evidence>
<evidence type="ECO:0000256" key="1">
    <source>
        <dbReference type="PROSITE-ProRule" id="PRU00023"/>
    </source>
</evidence>
<evidence type="ECO:0000256" key="3">
    <source>
        <dbReference type="SAM" id="SignalP"/>
    </source>
</evidence>
<dbReference type="EMBL" id="JBFXLT010000049">
    <property type="protein sequence ID" value="KAL2812290.1"/>
    <property type="molecule type" value="Genomic_DNA"/>
</dbReference>
<dbReference type="Pfam" id="PF12796">
    <property type="entry name" value="Ank_2"/>
    <property type="match status" value="3"/>
</dbReference>
<feature type="repeat" description="ANK" evidence="1">
    <location>
        <begin position="317"/>
        <end position="349"/>
    </location>
</feature>
<organism evidence="4 5">
    <name type="scientific">Aspergillus granulosus</name>
    <dbReference type="NCBI Taxonomy" id="176169"/>
    <lineage>
        <taxon>Eukaryota</taxon>
        <taxon>Fungi</taxon>
        <taxon>Dikarya</taxon>
        <taxon>Ascomycota</taxon>
        <taxon>Pezizomycotina</taxon>
        <taxon>Eurotiomycetes</taxon>
        <taxon>Eurotiomycetidae</taxon>
        <taxon>Eurotiales</taxon>
        <taxon>Aspergillaceae</taxon>
        <taxon>Aspergillus</taxon>
        <taxon>Aspergillus subgen. Nidulantes</taxon>
    </lineage>
</organism>
<feature type="repeat" description="ANK" evidence="1">
    <location>
        <begin position="158"/>
        <end position="190"/>
    </location>
</feature>
<feature type="signal peptide" evidence="3">
    <location>
        <begin position="1"/>
        <end position="19"/>
    </location>
</feature>
<dbReference type="PROSITE" id="PS50297">
    <property type="entry name" value="ANK_REP_REGION"/>
    <property type="match status" value="2"/>
</dbReference>
<keyword evidence="1" id="KW-0040">ANK repeat</keyword>
<gene>
    <name evidence="4" type="ORF">BJX63DRAFT_248914</name>
</gene>
<dbReference type="PROSITE" id="PS50088">
    <property type="entry name" value="ANK_REPEAT"/>
    <property type="match status" value="5"/>
</dbReference>
<feature type="region of interest" description="Disordered" evidence="2">
    <location>
        <begin position="26"/>
        <end position="51"/>
    </location>
</feature>